<protein>
    <submittedName>
        <fullName evidence="1">Uncharacterized protein</fullName>
    </submittedName>
</protein>
<dbReference type="EMBL" id="FPJG01000006">
    <property type="protein sequence ID" value="SFW75005.1"/>
    <property type="molecule type" value="Genomic_DNA"/>
</dbReference>
<name>A0A1K1RT55_9PSEU</name>
<evidence type="ECO:0000313" key="1">
    <source>
        <dbReference type="EMBL" id="SFW75005.1"/>
    </source>
</evidence>
<gene>
    <name evidence="1" type="ORF">SAMN04489730_3869</name>
</gene>
<dbReference type="STRING" id="546364.SAMN04489730_3869"/>
<sequence length="369" mass="39815">MTANIHPTSSELATAVTEPGQAGPTLAHVDECLACRVLLSRIRHDLRLQPPDDDSVQRILAASAPLPEGLGELLQAPRQGDPRPGEIWRVGRDEALLVWVRQIFDDGVADVVPLLLDIELADQETVVIEADATPLASELAAMVALRTHLDFGAFINRIGVLNIQREVKEVITAVKEGRRPSGIRVGPPIDDDDDQRIEYRQALRDLLGELTPSAWAMAGSATGQALEDKSPEHLADIKTRLGERVDGVQFRGVDEQVITLSGGTRLSAALKVTCLDTAILVVTADAFLPDYAEVVEACNRMVIRESDADAVAVAVPAEDWETSLFTRAHLRPAIELPGGASVGPKVTMSGHGLVDILVKYLEGVTSPWR</sequence>
<reference evidence="2" key="1">
    <citation type="submission" date="2016-11" db="EMBL/GenBank/DDBJ databases">
        <authorList>
            <person name="Varghese N."/>
            <person name="Submissions S."/>
        </authorList>
    </citation>
    <scope>NUCLEOTIDE SEQUENCE [LARGE SCALE GENOMIC DNA]</scope>
    <source>
        <strain evidence="2">DSM 44671</strain>
    </source>
</reference>
<dbReference type="Proteomes" id="UP000182740">
    <property type="component" value="Unassembled WGS sequence"/>
</dbReference>
<proteinExistence type="predicted"/>
<dbReference type="AlphaFoldDB" id="A0A1K1RT55"/>
<dbReference type="OrthoDB" id="5182811at2"/>
<evidence type="ECO:0000313" key="2">
    <source>
        <dbReference type="Proteomes" id="UP000182740"/>
    </source>
</evidence>
<keyword evidence="2" id="KW-1185">Reference proteome</keyword>
<dbReference type="RefSeq" id="WP_072477605.1">
    <property type="nucleotide sequence ID" value="NZ_FPJG01000006.1"/>
</dbReference>
<organism evidence="1 2">
    <name type="scientific">Amycolatopsis australiensis</name>
    <dbReference type="NCBI Taxonomy" id="546364"/>
    <lineage>
        <taxon>Bacteria</taxon>
        <taxon>Bacillati</taxon>
        <taxon>Actinomycetota</taxon>
        <taxon>Actinomycetes</taxon>
        <taxon>Pseudonocardiales</taxon>
        <taxon>Pseudonocardiaceae</taxon>
        <taxon>Amycolatopsis</taxon>
    </lineage>
</organism>
<accession>A0A1K1RT55</accession>